<protein>
    <recommendedName>
        <fullName evidence="3">J domain-containing protein</fullName>
    </recommendedName>
</protein>
<dbReference type="Pfam" id="PF00226">
    <property type="entry name" value="DnaJ"/>
    <property type="match status" value="1"/>
</dbReference>
<accession>A0A4W3GMX1</accession>
<dbReference type="PRINTS" id="PR00625">
    <property type="entry name" value="JDOMAIN"/>
</dbReference>
<dbReference type="GO" id="GO:0050780">
    <property type="term" value="F:dopamine receptor binding"/>
    <property type="evidence" value="ECO:0007669"/>
    <property type="project" value="TreeGrafter"/>
</dbReference>
<dbReference type="CDD" id="cd06257">
    <property type="entry name" value="DnaJ"/>
    <property type="match status" value="1"/>
</dbReference>
<evidence type="ECO:0000313" key="5">
    <source>
        <dbReference type="Proteomes" id="UP000314986"/>
    </source>
</evidence>
<feature type="compositionally biased region" description="Low complexity" evidence="1">
    <location>
        <begin position="503"/>
        <end position="518"/>
    </location>
</feature>
<dbReference type="OMA" id="GELCYNA"/>
<dbReference type="SMART" id="SM00271">
    <property type="entry name" value="DnaJ"/>
    <property type="match status" value="1"/>
</dbReference>
<sequence length="604" mass="65362">MIAAVSNCDGEKATRCRTNPSPVVRTAHPSGSRDTGETSPARVPETGLPLPASSAALPRHRRQLRFPADSRAVGDVTWQAGGWGGPAHAEGGGSACSVCAPGEGQRPDPAGARRCLSEGCEHQSRDREAGGPGAPDHRLGGRTETPQGNGGPSLLHPKSTPPPAAEPPLGGCFGNGDAKHSTPSKPENNASFADDWGCVGGSKEEDEEEEEEGEDEGGELCYNASGSPWKPAEEEEEDGRHSGKPISGGRKSSRRQRHKSGAKDGSPGEKEEEGRGGEQARREARPGSASGKHRHGRGERKRQHPDSRERPRAGANSKPAEEALRLCVSYVKILTDVILFVTHKCGEYVEAGGRLLYSCCRVRRGDWDSFRSRLRTSGGRLLARSRLGSESLRLAGLSSLRNGLRVLKLLLALLFLALIFLLGLVRLCYRYGKMGVSRSLGGGAGADCFGRFPSASFLRRLRSAAGRSRTWDCVRRLWGKAKGKFWRPDKWRTATGHQQHSQSPAAPTTPTSTSSPAAGREQPEQEVQRLLSMAHVPEDDLDPFKVLGLEVTATDAELKKAYRQLAILVHPDKNPHPRSEEAFKVVRAAWDIVSNPERRKEYEM</sequence>
<evidence type="ECO:0000256" key="2">
    <source>
        <dbReference type="SAM" id="Phobius"/>
    </source>
</evidence>
<proteinExistence type="predicted"/>
<dbReference type="InterPro" id="IPR052317">
    <property type="entry name" value="Viral_replicn-host_int_reg"/>
</dbReference>
<evidence type="ECO:0000313" key="4">
    <source>
        <dbReference type="Ensembl" id="ENSCMIP00000004285.1"/>
    </source>
</evidence>
<keyword evidence="2" id="KW-0812">Transmembrane</keyword>
<dbReference type="PANTHER" id="PTHR44665:SF1">
    <property type="entry name" value="DNAJ HOMOLOG SUBFAMILY C MEMBER 14"/>
    <property type="match status" value="1"/>
</dbReference>
<feature type="compositionally biased region" description="Polar residues" evidence="1">
    <location>
        <begin position="181"/>
        <end position="191"/>
    </location>
</feature>
<name>A0A4W3GMX1_CALMI</name>
<dbReference type="Proteomes" id="UP000314986">
    <property type="component" value="Unassembled WGS sequence"/>
</dbReference>
<feature type="compositionally biased region" description="Basic residues" evidence="1">
    <location>
        <begin position="291"/>
        <end position="303"/>
    </location>
</feature>
<dbReference type="InterPro" id="IPR001623">
    <property type="entry name" value="DnaJ_domain"/>
</dbReference>
<feature type="compositionally biased region" description="Basic residues" evidence="1">
    <location>
        <begin position="251"/>
        <end position="260"/>
    </location>
</feature>
<reference evidence="4" key="5">
    <citation type="submission" date="2025-09" db="UniProtKB">
        <authorList>
            <consortium name="Ensembl"/>
        </authorList>
    </citation>
    <scope>IDENTIFICATION</scope>
</reference>
<feature type="compositionally biased region" description="Acidic residues" evidence="1">
    <location>
        <begin position="204"/>
        <end position="218"/>
    </location>
</feature>
<reference evidence="5" key="3">
    <citation type="journal article" date="2014" name="Nature">
        <title>Elephant shark genome provides unique insights into gnathostome evolution.</title>
        <authorList>
            <consortium name="International Elephant Shark Genome Sequencing Consortium"/>
            <person name="Venkatesh B."/>
            <person name="Lee A.P."/>
            <person name="Ravi V."/>
            <person name="Maurya A.K."/>
            <person name="Lian M.M."/>
            <person name="Swann J.B."/>
            <person name="Ohta Y."/>
            <person name="Flajnik M.F."/>
            <person name="Sutoh Y."/>
            <person name="Kasahara M."/>
            <person name="Hoon S."/>
            <person name="Gangu V."/>
            <person name="Roy S.W."/>
            <person name="Irimia M."/>
            <person name="Korzh V."/>
            <person name="Kondrychyn I."/>
            <person name="Lim Z.W."/>
            <person name="Tay B.H."/>
            <person name="Tohari S."/>
            <person name="Kong K.W."/>
            <person name="Ho S."/>
            <person name="Lorente-Galdos B."/>
            <person name="Quilez J."/>
            <person name="Marques-Bonet T."/>
            <person name="Raney B.J."/>
            <person name="Ingham P.W."/>
            <person name="Tay A."/>
            <person name="Hillier L.W."/>
            <person name="Minx P."/>
            <person name="Boehm T."/>
            <person name="Wilson R.K."/>
            <person name="Brenner S."/>
            <person name="Warren W.C."/>
        </authorList>
    </citation>
    <scope>NUCLEOTIDE SEQUENCE [LARGE SCALE GENOMIC DNA]</scope>
</reference>
<reference evidence="5" key="1">
    <citation type="journal article" date="2006" name="Science">
        <title>Ancient noncoding elements conserved in the human genome.</title>
        <authorList>
            <person name="Venkatesh B."/>
            <person name="Kirkness E.F."/>
            <person name="Loh Y.H."/>
            <person name="Halpern A.L."/>
            <person name="Lee A.P."/>
            <person name="Johnson J."/>
            <person name="Dandona N."/>
            <person name="Viswanathan L.D."/>
            <person name="Tay A."/>
            <person name="Venter J.C."/>
            <person name="Strausberg R.L."/>
            <person name="Brenner S."/>
        </authorList>
    </citation>
    <scope>NUCLEOTIDE SEQUENCE [LARGE SCALE GENOMIC DNA]</scope>
</reference>
<feature type="region of interest" description="Disordered" evidence="1">
    <location>
        <begin position="122"/>
        <end position="318"/>
    </location>
</feature>
<dbReference type="PANTHER" id="PTHR44665">
    <property type="entry name" value="DNAJ HOMOLOG SUBFAMILY C MEMBER 14"/>
    <property type="match status" value="1"/>
</dbReference>
<organism evidence="4 5">
    <name type="scientific">Callorhinchus milii</name>
    <name type="common">Ghost shark</name>
    <dbReference type="NCBI Taxonomy" id="7868"/>
    <lineage>
        <taxon>Eukaryota</taxon>
        <taxon>Metazoa</taxon>
        <taxon>Chordata</taxon>
        <taxon>Craniata</taxon>
        <taxon>Vertebrata</taxon>
        <taxon>Chondrichthyes</taxon>
        <taxon>Holocephali</taxon>
        <taxon>Chimaeriformes</taxon>
        <taxon>Callorhinchidae</taxon>
        <taxon>Callorhinchus</taxon>
    </lineage>
</organism>
<dbReference type="SUPFAM" id="SSF46565">
    <property type="entry name" value="Chaperone J-domain"/>
    <property type="match status" value="1"/>
</dbReference>
<keyword evidence="2" id="KW-0472">Membrane</keyword>
<dbReference type="AlphaFoldDB" id="A0A4W3GMX1"/>
<feature type="compositionally biased region" description="Basic and acidic residues" evidence="1">
    <location>
        <begin position="266"/>
        <end position="285"/>
    </location>
</feature>
<keyword evidence="5" id="KW-1185">Reference proteome</keyword>
<dbReference type="InterPro" id="IPR036869">
    <property type="entry name" value="J_dom_sf"/>
</dbReference>
<feature type="region of interest" description="Disordered" evidence="1">
    <location>
        <begin position="1"/>
        <end position="59"/>
    </location>
</feature>
<evidence type="ECO:0000256" key="1">
    <source>
        <dbReference type="SAM" id="MobiDB-lite"/>
    </source>
</evidence>
<feature type="transmembrane region" description="Helical" evidence="2">
    <location>
        <begin position="409"/>
        <end position="429"/>
    </location>
</feature>
<keyword evidence="2" id="KW-1133">Transmembrane helix</keyword>
<reference evidence="4" key="4">
    <citation type="submission" date="2025-08" db="UniProtKB">
        <authorList>
            <consortium name="Ensembl"/>
        </authorList>
    </citation>
    <scope>IDENTIFICATION</scope>
</reference>
<evidence type="ECO:0000259" key="3">
    <source>
        <dbReference type="PROSITE" id="PS50076"/>
    </source>
</evidence>
<dbReference type="Ensembl" id="ENSCMIT00000004446.1">
    <property type="protein sequence ID" value="ENSCMIP00000004285.1"/>
    <property type="gene ID" value="ENSCMIG00000002561.1"/>
</dbReference>
<dbReference type="GeneTree" id="ENSGT00940000155637"/>
<feature type="domain" description="J" evidence="3">
    <location>
        <begin position="542"/>
        <end position="604"/>
    </location>
</feature>
<feature type="compositionally biased region" description="Basic and acidic residues" evidence="1">
    <location>
        <begin position="122"/>
        <end position="141"/>
    </location>
</feature>
<feature type="region of interest" description="Disordered" evidence="1">
    <location>
        <begin position="492"/>
        <end position="526"/>
    </location>
</feature>
<reference evidence="5" key="2">
    <citation type="journal article" date="2007" name="PLoS Biol.">
        <title>Survey sequencing and comparative analysis of the elephant shark (Callorhinchus milii) genome.</title>
        <authorList>
            <person name="Venkatesh B."/>
            <person name="Kirkness E.F."/>
            <person name="Loh Y.H."/>
            <person name="Halpern A.L."/>
            <person name="Lee A.P."/>
            <person name="Johnson J."/>
            <person name="Dandona N."/>
            <person name="Viswanathan L.D."/>
            <person name="Tay A."/>
            <person name="Venter J.C."/>
            <person name="Strausberg R.L."/>
            <person name="Brenner S."/>
        </authorList>
    </citation>
    <scope>NUCLEOTIDE SEQUENCE [LARGE SCALE GENOMIC DNA]</scope>
</reference>
<dbReference type="InParanoid" id="A0A4W3GMX1"/>
<dbReference type="PROSITE" id="PS50076">
    <property type="entry name" value="DNAJ_2"/>
    <property type="match status" value="1"/>
</dbReference>
<dbReference type="Gene3D" id="1.10.287.110">
    <property type="entry name" value="DnaJ domain"/>
    <property type="match status" value="1"/>
</dbReference>